<comment type="similarity">
    <text evidence="9">Belongs to the CRISPR-associated exonuclease Cas4 family.</text>
</comment>
<dbReference type="GO" id="GO:0051607">
    <property type="term" value="P:defense response to virus"/>
    <property type="evidence" value="ECO:0007669"/>
    <property type="project" value="UniProtKB-KW"/>
</dbReference>
<comment type="cofactor">
    <cofactor evidence="9">
        <name>Mg(2+)</name>
        <dbReference type="ChEBI" id="CHEBI:18420"/>
    </cofactor>
    <cofactor evidence="9">
        <name>Mn(2+)</name>
        <dbReference type="ChEBI" id="CHEBI:29035"/>
    </cofactor>
    <text evidence="9">Mg(2+) or Mn(2+) required for ssDNA cleavage activity.</text>
</comment>
<dbReference type="InterPro" id="IPR013343">
    <property type="entry name" value="CRISPR-assoc_prot_Cas4"/>
</dbReference>
<evidence type="ECO:0000313" key="11">
    <source>
        <dbReference type="EMBL" id="TCL60246.1"/>
    </source>
</evidence>
<dbReference type="EC" id="3.1.12.1" evidence="9"/>
<keyword evidence="5 9" id="KW-0408">Iron</keyword>
<organism evidence="11 12">
    <name type="scientific">Allofournierella massiliensis</name>
    <dbReference type="NCBI Taxonomy" id="1650663"/>
    <lineage>
        <taxon>Bacteria</taxon>
        <taxon>Bacillati</taxon>
        <taxon>Bacillota</taxon>
        <taxon>Clostridia</taxon>
        <taxon>Eubacteriales</taxon>
        <taxon>Oscillospiraceae</taxon>
        <taxon>Allofournierella</taxon>
    </lineage>
</organism>
<keyword evidence="8 9" id="KW-0464">Manganese</keyword>
<protein>
    <recommendedName>
        <fullName evidence="9">CRISPR-associated exonuclease Cas4</fullName>
        <ecNumber evidence="9">3.1.12.1</ecNumber>
    </recommendedName>
</protein>
<evidence type="ECO:0000256" key="6">
    <source>
        <dbReference type="ARBA" id="ARBA00023014"/>
    </source>
</evidence>
<keyword evidence="6 9" id="KW-0411">Iron-sulfur</keyword>
<evidence type="ECO:0000313" key="12">
    <source>
        <dbReference type="Proteomes" id="UP000295184"/>
    </source>
</evidence>
<evidence type="ECO:0000256" key="1">
    <source>
        <dbReference type="ARBA" id="ARBA00022722"/>
    </source>
</evidence>
<dbReference type="OrthoDB" id="9781776at2"/>
<reference evidence="11 12" key="1">
    <citation type="submission" date="2019-03" db="EMBL/GenBank/DDBJ databases">
        <title>Genomic Encyclopedia of Type Strains, Phase IV (KMG-IV): sequencing the most valuable type-strain genomes for metagenomic binning, comparative biology and taxonomic classification.</title>
        <authorList>
            <person name="Goeker M."/>
        </authorList>
    </citation>
    <scope>NUCLEOTIDE SEQUENCE [LARGE SCALE GENOMIC DNA]</scope>
    <source>
        <strain evidence="11 12">DSM 100451</strain>
    </source>
</reference>
<dbReference type="RefSeq" id="WP_058965941.1">
    <property type="nucleotide sequence ID" value="NZ_CABKVM010000018.1"/>
</dbReference>
<keyword evidence="4 9" id="KW-0269">Exonuclease</keyword>
<sequence length="223" mass="25830">MMENEYLLLSGIQHFCFCRRQWALIHLEQQWQENLRTAKGRLDHQRCHDETLREKRNNLLIVRGMRVTSHTLKLSGVCDVVEFSLDPQGVPLQGQKGLWLPLPVEYKHGAPKESDADRLQLCAQGMALEEMLVCSVPCGALYYAQTRRRELMEFTPELREKTRRTAAEMNEYFARGYTPKVRPGKHCNACSLKEICLPALCRKNAVNEYIRTHLAEQNTEEAK</sequence>
<dbReference type="InterPro" id="IPR011604">
    <property type="entry name" value="PDDEXK-like_dom_sf"/>
</dbReference>
<evidence type="ECO:0000256" key="8">
    <source>
        <dbReference type="ARBA" id="ARBA00023211"/>
    </source>
</evidence>
<dbReference type="Gene3D" id="3.90.320.10">
    <property type="match status" value="1"/>
</dbReference>
<evidence type="ECO:0000259" key="10">
    <source>
        <dbReference type="Pfam" id="PF01930"/>
    </source>
</evidence>
<keyword evidence="2 9" id="KW-0479">Metal-binding</keyword>
<dbReference type="NCBIfam" id="TIGR00372">
    <property type="entry name" value="cas4"/>
    <property type="match status" value="1"/>
</dbReference>
<dbReference type="GO" id="GO:0051536">
    <property type="term" value="F:iron-sulfur cluster binding"/>
    <property type="evidence" value="ECO:0007669"/>
    <property type="project" value="UniProtKB-KW"/>
</dbReference>
<dbReference type="EMBL" id="SLUM01000004">
    <property type="protein sequence ID" value="TCL60246.1"/>
    <property type="molecule type" value="Genomic_DNA"/>
</dbReference>
<dbReference type="GO" id="GO:0046872">
    <property type="term" value="F:metal ion binding"/>
    <property type="evidence" value="ECO:0007669"/>
    <property type="project" value="UniProtKB-KW"/>
</dbReference>
<dbReference type="Pfam" id="PF01930">
    <property type="entry name" value="Cas_Cas4"/>
    <property type="match status" value="1"/>
</dbReference>
<accession>A0A4R1R435</accession>
<dbReference type="GO" id="GO:0004527">
    <property type="term" value="F:exonuclease activity"/>
    <property type="evidence" value="ECO:0007669"/>
    <property type="project" value="UniProtKB-KW"/>
</dbReference>
<dbReference type="InterPro" id="IPR022765">
    <property type="entry name" value="Dna2/Cas4_DUF83"/>
</dbReference>
<evidence type="ECO:0000256" key="3">
    <source>
        <dbReference type="ARBA" id="ARBA00022801"/>
    </source>
</evidence>
<evidence type="ECO:0000256" key="5">
    <source>
        <dbReference type="ARBA" id="ARBA00023004"/>
    </source>
</evidence>
<comment type="caution">
    <text evidence="11">The sequence shown here is derived from an EMBL/GenBank/DDBJ whole genome shotgun (WGS) entry which is preliminary data.</text>
</comment>
<evidence type="ECO:0000256" key="4">
    <source>
        <dbReference type="ARBA" id="ARBA00022839"/>
    </source>
</evidence>
<dbReference type="AlphaFoldDB" id="A0A4R1R435"/>
<name>A0A4R1R435_9FIRM</name>
<keyword evidence="7 9" id="KW-0051">Antiviral defense</keyword>
<evidence type="ECO:0000256" key="7">
    <source>
        <dbReference type="ARBA" id="ARBA00023118"/>
    </source>
</evidence>
<dbReference type="STRING" id="1650663.GCA_001486665_02803"/>
<feature type="domain" description="DUF83" evidence="10">
    <location>
        <begin position="11"/>
        <end position="197"/>
    </location>
</feature>
<keyword evidence="3 9" id="KW-0378">Hydrolase</keyword>
<evidence type="ECO:0000256" key="9">
    <source>
        <dbReference type="RuleBase" id="RU365022"/>
    </source>
</evidence>
<dbReference type="Proteomes" id="UP000295184">
    <property type="component" value="Unassembled WGS sequence"/>
</dbReference>
<evidence type="ECO:0000256" key="2">
    <source>
        <dbReference type="ARBA" id="ARBA00022723"/>
    </source>
</evidence>
<comment type="function">
    <text evidence="9">CRISPR (clustered regularly interspaced short palindromic repeat) is an adaptive immune system that provides protection against mobile genetic elements (viruses, transposable elements and conjugative plasmids). CRISPR clusters contain sequences complementary to antecedent mobile elements and target invading nucleic acids. CRISPR clusters are transcribed and processed into CRISPR RNA (crRNA).</text>
</comment>
<gene>
    <name evidence="11" type="ORF">EDD77_104128</name>
</gene>
<keyword evidence="1 9" id="KW-0540">Nuclease</keyword>
<proteinExistence type="inferred from homology"/>
<comment type="cofactor">
    <cofactor evidence="9">
        <name>iron-sulfur cluster</name>
        <dbReference type="ChEBI" id="CHEBI:30408"/>
    </cofactor>
</comment>